<dbReference type="SMART" id="SM00530">
    <property type="entry name" value="HTH_XRE"/>
    <property type="match status" value="1"/>
</dbReference>
<dbReference type="HOGENOM" id="CLU_2059557_0_0_6"/>
<accession>H8L124</accession>
<dbReference type="PROSITE" id="PS50943">
    <property type="entry name" value="HTH_CROC1"/>
    <property type="match status" value="1"/>
</dbReference>
<evidence type="ECO:0000313" key="3">
    <source>
        <dbReference type="Proteomes" id="UP000005234"/>
    </source>
</evidence>
<name>H8L124_FRAAD</name>
<dbReference type="InterPro" id="IPR010982">
    <property type="entry name" value="Lambda_DNA-bd_dom_sf"/>
</dbReference>
<dbReference type="GO" id="GO:0003677">
    <property type="term" value="F:DNA binding"/>
    <property type="evidence" value="ECO:0007669"/>
    <property type="project" value="InterPro"/>
</dbReference>
<sequence>MTQSIRYADFADRLRRACDEHGVPPHRRRITAVATRFGVSRETVRLWLTGRTLPELGRLIEIAEEFHCSLDWLAMGRIGTAADEGMIAEPRSGYATLSEDEQTVIRVMRTMTEPRRQALVALLKLR</sequence>
<dbReference type="InterPro" id="IPR001387">
    <property type="entry name" value="Cro/C1-type_HTH"/>
</dbReference>
<dbReference type="eggNOG" id="ENOG502ZRGS">
    <property type="taxonomic scope" value="Bacteria"/>
</dbReference>
<proteinExistence type="predicted"/>
<dbReference type="RefSeq" id="WP_014404182.1">
    <property type="nucleotide sequence ID" value="NC_017033.1"/>
</dbReference>
<dbReference type="KEGG" id="fau:Fraau_2845"/>
<dbReference type="STRING" id="767434.Fraau_2845"/>
<dbReference type="Pfam" id="PF01381">
    <property type="entry name" value="HTH_3"/>
    <property type="match status" value="1"/>
</dbReference>
<dbReference type="Proteomes" id="UP000005234">
    <property type="component" value="Chromosome"/>
</dbReference>
<dbReference type="Gene3D" id="1.10.260.40">
    <property type="entry name" value="lambda repressor-like DNA-binding domains"/>
    <property type="match status" value="1"/>
</dbReference>
<dbReference type="EMBL" id="CP003350">
    <property type="protein sequence ID" value="AFC87179.1"/>
    <property type="molecule type" value="Genomic_DNA"/>
</dbReference>
<organism evidence="2 3">
    <name type="scientific">Frateuria aurantia (strain ATCC 33424 / DSM 6220 / KCTC 2777 / LMG 1558 / NBRC 3245 / NCIMB 13370)</name>
    <name type="common">Acetobacter aurantius</name>
    <dbReference type="NCBI Taxonomy" id="767434"/>
    <lineage>
        <taxon>Bacteria</taxon>
        <taxon>Pseudomonadati</taxon>
        <taxon>Pseudomonadota</taxon>
        <taxon>Gammaproteobacteria</taxon>
        <taxon>Lysobacterales</taxon>
        <taxon>Rhodanobacteraceae</taxon>
        <taxon>Frateuria</taxon>
    </lineage>
</organism>
<protein>
    <submittedName>
        <fullName evidence="2">Helix-turn-helix protein</fullName>
    </submittedName>
</protein>
<dbReference type="CDD" id="cd00093">
    <property type="entry name" value="HTH_XRE"/>
    <property type="match status" value="1"/>
</dbReference>
<evidence type="ECO:0000313" key="2">
    <source>
        <dbReference type="EMBL" id="AFC87179.1"/>
    </source>
</evidence>
<dbReference type="AlphaFoldDB" id="H8L124"/>
<feature type="domain" description="HTH cro/C1-type" evidence="1">
    <location>
        <begin position="31"/>
        <end position="73"/>
    </location>
</feature>
<gene>
    <name evidence="2" type="ordered locus">Fraau_2845</name>
</gene>
<evidence type="ECO:0000259" key="1">
    <source>
        <dbReference type="PROSITE" id="PS50943"/>
    </source>
</evidence>
<dbReference type="SUPFAM" id="SSF47413">
    <property type="entry name" value="lambda repressor-like DNA-binding domains"/>
    <property type="match status" value="1"/>
</dbReference>
<reference evidence="2" key="1">
    <citation type="submission" date="2012-02" db="EMBL/GenBank/DDBJ databases">
        <title>The complete genome of Frateuria aurantia DSM 6220.</title>
        <authorList>
            <consortium name="US DOE Joint Genome Institute (JGI-PGF)"/>
            <person name="Lucas S."/>
            <person name="Copeland A."/>
            <person name="Lapidus A."/>
            <person name="Glavina del Rio T."/>
            <person name="Dalin E."/>
            <person name="Tice H."/>
            <person name="Bruce D."/>
            <person name="Goodwin L."/>
            <person name="Pitluck S."/>
            <person name="Peters L."/>
            <person name="Ovchinnikova G."/>
            <person name="Teshima H."/>
            <person name="Kyrpides N."/>
            <person name="Mavromatis K."/>
            <person name="Ivanova N."/>
            <person name="Brettin T."/>
            <person name="Detter J.C."/>
            <person name="Han C."/>
            <person name="Larimer F."/>
            <person name="Land M."/>
            <person name="Hauser L."/>
            <person name="Markowitz V."/>
            <person name="Cheng J.-F."/>
            <person name="Hugenholtz P."/>
            <person name="Woyke T."/>
            <person name="Wu D."/>
            <person name="Brambilla E."/>
            <person name="Klenk H.-P."/>
            <person name="Eisen J.A."/>
        </authorList>
    </citation>
    <scope>NUCLEOTIDE SEQUENCE</scope>
    <source>
        <strain evidence="2">DSM 6220</strain>
    </source>
</reference>
<dbReference type="OrthoDB" id="9772064at2"/>
<keyword evidence="3" id="KW-1185">Reference proteome</keyword>